<dbReference type="GeneID" id="87888066"/>
<organism evidence="1 2">
    <name type="scientific">Chaetomium strumarium</name>
    <dbReference type="NCBI Taxonomy" id="1170767"/>
    <lineage>
        <taxon>Eukaryota</taxon>
        <taxon>Fungi</taxon>
        <taxon>Dikarya</taxon>
        <taxon>Ascomycota</taxon>
        <taxon>Pezizomycotina</taxon>
        <taxon>Sordariomycetes</taxon>
        <taxon>Sordariomycetidae</taxon>
        <taxon>Sordariales</taxon>
        <taxon>Chaetomiaceae</taxon>
        <taxon>Chaetomium</taxon>
    </lineage>
</organism>
<evidence type="ECO:0000313" key="2">
    <source>
        <dbReference type="Proteomes" id="UP001273166"/>
    </source>
</evidence>
<proteinExistence type="predicted"/>
<name>A0AAJ0GS20_9PEZI</name>
<dbReference type="RefSeq" id="XP_062720846.1">
    <property type="nucleotide sequence ID" value="XM_062869237.1"/>
</dbReference>
<comment type="caution">
    <text evidence="1">The sequence shown here is derived from an EMBL/GenBank/DDBJ whole genome shotgun (WGS) entry which is preliminary data.</text>
</comment>
<reference evidence="1" key="1">
    <citation type="journal article" date="2023" name="Mol. Phylogenet. Evol.">
        <title>Genome-scale phylogeny and comparative genomics of the fungal order Sordariales.</title>
        <authorList>
            <person name="Hensen N."/>
            <person name="Bonometti L."/>
            <person name="Westerberg I."/>
            <person name="Brannstrom I.O."/>
            <person name="Guillou S."/>
            <person name="Cros-Aarteil S."/>
            <person name="Calhoun S."/>
            <person name="Haridas S."/>
            <person name="Kuo A."/>
            <person name="Mondo S."/>
            <person name="Pangilinan J."/>
            <person name="Riley R."/>
            <person name="LaButti K."/>
            <person name="Andreopoulos B."/>
            <person name="Lipzen A."/>
            <person name="Chen C."/>
            <person name="Yan M."/>
            <person name="Daum C."/>
            <person name="Ng V."/>
            <person name="Clum A."/>
            <person name="Steindorff A."/>
            <person name="Ohm R.A."/>
            <person name="Martin F."/>
            <person name="Silar P."/>
            <person name="Natvig D.O."/>
            <person name="Lalanne C."/>
            <person name="Gautier V."/>
            <person name="Ament-Velasquez S.L."/>
            <person name="Kruys A."/>
            <person name="Hutchinson M.I."/>
            <person name="Powell A.J."/>
            <person name="Barry K."/>
            <person name="Miller A.N."/>
            <person name="Grigoriev I.V."/>
            <person name="Debuchy R."/>
            <person name="Gladieux P."/>
            <person name="Hiltunen Thoren M."/>
            <person name="Johannesson H."/>
        </authorList>
    </citation>
    <scope>NUCLEOTIDE SEQUENCE</scope>
    <source>
        <strain evidence="1">CBS 333.67</strain>
    </source>
</reference>
<dbReference type="Proteomes" id="UP001273166">
    <property type="component" value="Unassembled WGS sequence"/>
</dbReference>
<reference evidence="1" key="2">
    <citation type="submission" date="2023-06" db="EMBL/GenBank/DDBJ databases">
        <authorList>
            <consortium name="Lawrence Berkeley National Laboratory"/>
            <person name="Mondo S.J."/>
            <person name="Hensen N."/>
            <person name="Bonometti L."/>
            <person name="Westerberg I."/>
            <person name="Brannstrom I.O."/>
            <person name="Guillou S."/>
            <person name="Cros-Aarteil S."/>
            <person name="Calhoun S."/>
            <person name="Haridas S."/>
            <person name="Kuo A."/>
            <person name="Pangilinan J."/>
            <person name="Riley R."/>
            <person name="Labutti K."/>
            <person name="Andreopoulos B."/>
            <person name="Lipzen A."/>
            <person name="Chen C."/>
            <person name="Yanf M."/>
            <person name="Daum C."/>
            <person name="Ng V."/>
            <person name="Clum A."/>
            <person name="Steindorff A."/>
            <person name="Ohm R."/>
            <person name="Martin F."/>
            <person name="Silar P."/>
            <person name="Natvig D."/>
            <person name="Lalanne C."/>
            <person name="Gautier V."/>
            <person name="Ament-Velasquez S.L."/>
            <person name="Kruys A."/>
            <person name="Hutchinson M.I."/>
            <person name="Powell A.J."/>
            <person name="Barry K."/>
            <person name="Miller A.N."/>
            <person name="Grigoriev I.V."/>
            <person name="Debuchy R."/>
            <person name="Gladieux P."/>
            <person name="Thoren M.H."/>
            <person name="Johannesson H."/>
        </authorList>
    </citation>
    <scope>NUCLEOTIDE SEQUENCE</scope>
    <source>
        <strain evidence="1">CBS 333.67</strain>
    </source>
</reference>
<keyword evidence="2" id="KW-1185">Reference proteome</keyword>
<gene>
    <name evidence="1" type="ORF">B0T15DRAFT_531220</name>
</gene>
<dbReference type="EMBL" id="JAUDZG010000004">
    <property type="protein sequence ID" value="KAK3305066.1"/>
    <property type="molecule type" value="Genomic_DNA"/>
</dbReference>
<evidence type="ECO:0000313" key="1">
    <source>
        <dbReference type="EMBL" id="KAK3305066.1"/>
    </source>
</evidence>
<sequence>MFSPKMDENTSIDDQRIAMAQLLHNEFVQHKTLDDFALSCASIWDSWTIERTISTTDGVIQWLAYARLVHLFAFLKEIIARERRSGMFQRKRGVGADSIAINIYQDALEGQVQRRKIVERRRIGKRW</sequence>
<protein>
    <submittedName>
        <fullName evidence="1">Uncharacterized protein</fullName>
    </submittedName>
</protein>
<dbReference type="AlphaFoldDB" id="A0AAJ0GS20"/>
<accession>A0AAJ0GS20</accession>